<dbReference type="EMBL" id="JAJGCB010000001">
    <property type="protein sequence ID" value="KAJ8995645.1"/>
    <property type="molecule type" value="Genomic_DNA"/>
</dbReference>
<accession>A0AAN6F1B7</accession>
<feature type="compositionally biased region" description="Polar residues" evidence="1">
    <location>
        <begin position="113"/>
        <end position="124"/>
    </location>
</feature>
<feature type="compositionally biased region" description="Basic and acidic residues" evidence="1">
    <location>
        <begin position="45"/>
        <end position="62"/>
    </location>
</feature>
<name>A0AAN6F1B7_EXODE</name>
<gene>
    <name evidence="2" type="ORF">HRR80_000408</name>
</gene>
<protein>
    <submittedName>
        <fullName evidence="2">Uncharacterized protein</fullName>
    </submittedName>
</protein>
<evidence type="ECO:0000313" key="2">
    <source>
        <dbReference type="EMBL" id="KAJ8995645.1"/>
    </source>
</evidence>
<organism evidence="2 3">
    <name type="scientific">Exophiala dermatitidis</name>
    <name type="common">Black yeast-like fungus</name>
    <name type="synonym">Wangiella dermatitidis</name>
    <dbReference type="NCBI Taxonomy" id="5970"/>
    <lineage>
        <taxon>Eukaryota</taxon>
        <taxon>Fungi</taxon>
        <taxon>Dikarya</taxon>
        <taxon>Ascomycota</taxon>
        <taxon>Pezizomycotina</taxon>
        <taxon>Eurotiomycetes</taxon>
        <taxon>Chaetothyriomycetidae</taxon>
        <taxon>Chaetothyriales</taxon>
        <taxon>Herpotrichiellaceae</taxon>
        <taxon>Exophiala</taxon>
    </lineage>
</organism>
<sequence length="124" mass="13779">MPNVSFDIFFDKDFINITATRGQHAPKAKPEWKIRTAPKLPPKPQPEDPNRTPRPPPRDKLVHSRQPQKQLTAPPAQEQEKSDKADKADISSASSQAGDQPRRKPPKLGPRKSTNTSTTPAAPF</sequence>
<proteinExistence type="predicted"/>
<evidence type="ECO:0000313" key="3">
    <source>
        <dbReference type="Proteomes" id="UP001161757"/>
    </source>
</evidence>
<dbReference type="Proteomes" id="UP001161757">
    <property type="component" value="Unassembled WGS sequence"/>
</dbReference>
<comment type="caution">
    <text evidence="2">The sequence shown here is derived from an EMBL/GenBank/DDBJ whole genome shotgun (WGS) entry which is preliminary data.</text>
</comment>
<feature type="region of interest" description="Disordered" evidence="1">
    <location>
        <begin position="19"/>
        <end position="124"/>
    </location>
</feature>
<dbReference type="AlphaFoldDB" id="A0AAN6F1B7"/>
<feature type="compositionally biased region" description="Basic and acidic residues" evidence="1">
    <location>
        <begin position="78"/>
        <end position="89"/>
    </location>
</feature>
<evidence type="ECO:0000256" key="1">
    <source>
        <dbReference type="SAM" id="MobiDB-lite"/>
    </source>
</evidence>
<reference evidence="2" key="1">
    <citation type="submission" date="2023-01" db="EMBL/GenBank/DDBJ databases">
        <title>Exophiala dermititidis isolated from Cystic Fibrosis Patient.</title>
        <authorList>
            <person name="Kurbessoian T."/>
            <person name="Crocker A."/>
            <person name="Murante D."/>
            <person name="Hogan D.A."/>
            <person name="Stajich J.E."/>
        </authorList>
    </citation>
    <scope>NUCLEOTIDE SEQUENCE</scope>
    <source>
        <strain evidence="2">Ex8</strain>
    </source>
</reference>